<feature type="transmembrane region" description="Helical" evidence="7">
    <location>
        <begin position="330"/>
        <end position="359"/>
    </location>
</feature>
<evidence type="ECO:0000259" key="8">
    <source>
        <dbReference type="Pfam" id="PF02687"/>
    </source>
</evidence>
<dbReference type="InterPro" id="IPR050250">
    <property type="entry name" value="Macrolide_Exporter_MacB"/>
</dbReference>
<evidence type="ECO:0000256" key="3">
    <source>
        <dbReference type="ARBA" id="ARBA00022692"/>
    </source>
</evidence>
<keyword evidence="3 7" id="KW-0812">Transmembrane</keyword>
<evidence type="ECO:0000313" key="10">
    <source>
        <dbReference type="EMBL" id="QUV94236.1"/>
    </source>
</evidence>
<dbReference type="Proteomes" id="UP000677668">
    <property type="component" value="Chromosome 1"/>
</dbReference>
<keyword evidence="5 7" id="KW-0472">Membrane</keyword>
<dbReference type="EMBL" id="CP072642">
    <property type="protein sequence ID" value="QUV94236.1"/>
    <property type="molecule type" value="Genomic_DNA"/>
</dbReference>
<keyword evidence="2" id="KW-1003">Cell membrane</keyword>
<proteinExistence type="inferred from homology"/>
<accession>A0ABX8B421</accession>
<dbReference type="RefSeq" id="WP_211422541.1">
    <property type="nucleotide sequence ID" value="NZ_CP072642.1"/>
</dbReference>
<evidence type="ECO:0000256" key="1">
    <source>
        <dbReference type="ARBA" id="ARBA00004651"/>
    </source>
</evidence>
<evidence type="ECO:0000313" key="11">
    <source>
        <dbReference type="Proteomes" id="UP000677668"/>
    </source>
</evidence>
<keyword evidence="11" id="KW-1185">Reference proteome</keyword>
<reference evidence="10 11" key="1">
    <citation type="submission" date="2021-03" db="EMBL/GenBank/DDBJ databases">
        <title>Genomic and phenotypic characterization of Chloracidobacterium isolates provides evidence for multiple species.</title>
        <authorList>
            <person name="Saini M.K."/>
            <person name="Costas A.M.G."/>
            <person name="Tank M."/>
            <person name="Bryant D.A."/>
        </authorList>
    </citation>
    <scope>NUCLEOTIDE SEQUENCE [LARGE SCALE GENOMIC DNA]</scope>
    <source>
        <strain evidence="10 11">N</strain>
    </source>
</reference>
<evidence type="ECO:0000256" key="7">
    <source>
        <dbReference type="SAM" id="Phobius"/>
    </source>
</evidence>
<dbReference type="InterPro" id="IPR025857">
    <property type="entry name" value="MacB_PCD"/>
</dbReference>
<feature type="domain" description="MacB-like periplasmic core" evidence="9">
    <location>
        <begin position="21"/>
        <end position="248"/>
    </location>
</feature>
<comment type="subcellular location">
    <subcellularLocation>
        <location evidence="1">Cell membrane</location>
        <topology evidence="1">Multi-pass membrane protein</topology>
    </subcellularLocation>
</comment>
<protein>
    <submittedName>
        <fullName evidence="10">ABC transporter permease</fullName>
    </submittedName>
</protein>
<evidence type="ECO:0000256" key="6">
    <source>
        <dbReference type="ARBA" id="ARBA00038076"/>
    </source>
</evidence>
<feature type="transmembrane region" description="Helical" evidence="7">
    <location>
        <begin position="21"/>
        <end position="42"/>
    </location>
</feature>
<dbReference type="Pfam" id="PF12704">
    <property type="entry name" value="MacB_PCD"/>
    <property type="match status" value="1"/>
</dbReference>
<name>A0ABX8B421_9BACT</name>
<gene>
    <name evidence="10" type="ORF">J8C05_01930</name>
</gene>
<organism evidence="10 11">
    <name type="scientific">Chloracidobacterium sp. N</name>
    <dbReference type="NCBI Taxonomy" id="2821540"/>
    <lineage>
        <taxon>Bacteria</taxon>
        <taxon>Pseudomonadati</taxon>
        <taxon>Acidobacteriota</taxon>
        <taxon>Terriglobia</taxon>
        <taxon>Terriglobales</taxon>
        <taxon>Acidobacteriaceae</taxon>
        <taxon>Chloracidobacterium</taxon>
        <taxon>Chloracidobacterium aggregatum</taxon>
    </lineage>
</organism>
<dbReference type="InterPro" id="IPR003838">
    <property type="entry name" value="ABC3_permease_C"/>
</dbReference>
<dbReference type="Pfam" id="PF02687">
    <property type="entry name" value="FtsX"/>
    <property type="match status" value="1"/>
</dbReference>
<feature type="domain" description="ABC3 transporter permease C-terminal" evidence="8">
    <location>
        <begin position="290"/>
        <end position="401"/>
    </location>
</feature>
<evidence type="ECO:0000259" key="9">
    <source>
        <dbReference type="Pfam" id="PF12704"/>
    </source>
</evidence>
<evidence type="ECO:0000256" key="4">
    <source>
        <dbReference type="ARBA" id="ARBA00022989"/>
    </source>
</evidence>
<feature type="transmembrane region" description="Helical" evidence="7">
    <location>
        <begin position="285"/>
        <end position="309"/>
    </location>
</feature>
<dbReference type="PANTHER" id="PTHR30572">
    <property type="entry name" value="MEMBRANE COMPONENT OF TRANSPORTER-RELATED"/>
    <property type="match status" value="1"/>
</dbReference>
<evidence type="ECO:0000256" key="2">
    <source>
        <dbReference type="ARBA" id="ARBA00022475"/>
    </source>
</evidence>
<keyword evidence="4 7" id="KW-1133">Transmembrane helix</keyword>
<sequence>MSWYEVFRLALDAIWAHKLRSFLTLLGIIIGVASVTAVATVIEGFSEYVNEKVAVYGTGALTVEKAAFQGFADFEKFLRAIQRNPDLTTEDMRALREQLTLADEVAAQDGSAADVRYGNTVVTLVGIQGVTANFNDLSTVELAQGRVISPFDEENRRAVCVLGADVAKELFPRGDAIGKTVKLGRDPYEVIGVAKPLGTFLGQSQDNYVQIPLTTFHKVYGERRSLTLYVRPRRGVPTELVEDEIRAILRTRHHLSPREEDDFSITSDPATQGIFTTLLATVSAVVLPITGISLVVGGIVIMNIMLVSVTERTREIGIRKSLGARRRDILRQFLAESALLSLIGGIIGLVLAYLVMLVVSHFSGLPVALPFWAVVLALVVSGSVGLFFGIYPASKAARLDPIQALRAD</sequence>
<feature type="transmembrane region" description="Helical" evidence="7">
    <location>
        <begin position="371"/>
        <end position="391"/>
    </location>
</feature>
<dbReference type="PANTHER" id="PTHR30572:SF4">
    <property type="entry name" value="ABC TRANSPORTER PERMEASE YTRF"/>
    <property type="match status" value="1"/>
</dbReference>
<comment type="similarity">
    <text evidence="6">Belongs to the ABC-4 integral membrane protein family.</text>
</comment>
<evidence type="ECO:0000256" key="5">
    <source>
        <dbReference type="ARBA" id="ARBA00023136"/>
    </source>
</evidence>